<feature type="transmembrane region" description="Helical" evidence="2">
    <location>
        <begin position="21"/>
        <end position="45"/>
    </location>
</feature>
<keyword evidence="2" id="KW-1133">Transmembrane helix</keyword>
<evidence type="ECO:0008006" key="5">
    <source>
        <dbReference type="Google" id="ProtNLM"/>
    </source>
</evidence>
<keyword evidence="4" id="KW-1185">Reference proteome</keyword>
<dbReference type="Pfam" id="PF05137">
    <property type="entry name" value="PilN"/>
    <property type="match status" value="1"/>
</dbReference>
<gene>
    <name evidence="3" type="ORF">IDSA_00060</name>
</gene>
<keyword evidence="1" id="KW-0175">Coiled coil</keyword>
<dbReference type="eggNOG" id="COG3166">
    <property type="taxonomic scope" value="Bacteria"/>
</dbReference>
<dbReference type="InterPro" id="IPR007813">
    <property type="entry name" value="PilN"/>
</dbReference>
<evidence type="ECO:0000256" key="2">
    <source>
        <dbReference type="SAM" id="Phobius"/>
    </source>
</evidence>
<evidence type="ECO:0000256" key="1">
    <source>
        <dbReference type="SAM" id="Coils"/>
    </source>
</evidence>
<dbReference type="STRING" id="435908.IDSA_00060"/>
<keyword evidence="2" id="KW-0812">Transmembrane</keyword>
<dbReference type="OrthoDB" id="6876592at2"/>
<keyword evidence="2" id="KW-0472">Membrane</keyword>
<reference evidence="3 4" key="1">
    <citation type="submission" date="2014-06" db="EMBL/GenBank/DDBJ databases">
        <title>The draft genome sequence of Idiomarina salinarum ISL-52.</title>
        <authorList>
            <person name="Du J."/>
            <person name="Shao Z."/>
        </authorList>
    </citation>
    <scope>NUCLEOTIDE SEQUENCE [LARGE SCALE GENOMIC DNA]</scope>
    <source>
        <strain evidence="3 4">ISL-52</strain>
    </source>
</reference>
<feature type="coiled-coil region" evidence="1">
    <location>
        <begin position="46"/>
        <end position="107"/>
    </location>
</feature>
<dbReference type="RefSeq" id="WP_034773254.1">
    <property type="nucleotide sequence ID" value="NZ_JPER01000001.1"/>
</dbReference>
<name>A0A094L8L6_9GAMM</name>
<proteinExistence type="predicted"/>
<evidence type="ECO:0000313" key="4">
    <source>
        <dbReference type="Proteomes" id="UP000054363"/>
    </source>
</evidence>
<evidence type="ECO:0000313" key="3">
    <source>
        <dbReference type="EMBL" id="KFZ31168.1"/>
    </source>
</evidence>
<organism evidence="3 4">
    <name type="scientific">Pseudidiomarina salinarum</name>
    <dbReference type="NCBI Taxonomy" id="435908"/>
    <lineage>
        <taxon>Bacteria</taxon>
        <taxon>Pseudomonadati</taxon>
        <taxon>Pseudomonadota</taxon>
        <taxon>Gammaproteobacteria</taxon>
        <taxon>Alteromonadales</taxon>
        <taxon>Idiomarinaceae</taxon>
        <taxon>Pseudidiomarina</taxon>
    </lineage>
</organism>
<dbReference type="AlphaFoldDB" id="A0A094L8L6"/>
<accession>A0A094L8L6</accession>
<dbReference type="EMBL" id="JPER01000001">
    <property type="protein sequence ID" value="KFZ31168.1"/>
    <property type="molecule type" value="Genomic_DNA"/>
</dbReference>
<protein>
    <recommendedName>
        <fullName evidence="5">Fimbrial assembly protein</fullName>
    </recommendedName>
</protein>
<comment type="caution">
    <text evidence="3">The sequence shown here is derived from an EMBL/GenBank/DDBJ whole genome shotgun (WGS) entry which is preliminary data.</text>
</comment>
<sequence length="203" mass="22609">MKQLANLYLAELQPNRERLTLNLLASVSAGLVVLIFITLAVGSYLNAQQQEEVQQVSRQVSDLEEQVKSRRQQLNEALKDTSLQNEISQLEQKIARQQRLLQQMLQLIAMTESSFARLLRDIAQVDNDQIWLQRIIIESGQLTLQGRTIEASALPTWLASFTAHGTLQGRQFAVFELRDEAAGALDFTVGSAGYRSAPATGGQ</sequence>
<dbReference type="Proteomes" id="UP000054363">
    <property type="component" value="Unassembled WGS sequence"/>
</dbReference>